<evidence type="ECO:0000313" key="11">
    <source>
        <dbReference type="Proteomes" id="UP001530377"/>
    </source>
</evidence>
<comment type="subcellular location">
    <subcellularLocation>
        <location evidence="1">Membrane</location>
        <topology evidence="1">Multi-pass membrane protein</topology>
    </subcellularLocation>
</comment>
<keyword evidence="2 7" id="KW-0808">Transferase</keyword>
<comment type="caution">
    <text evidence="10">The sequence shown here is derived from an EMBL/GenBank/DDBJ whole genome shotgun (WGS) entry which is preliminary data.</text>
</comment>
<gene>
    <name evidence="10" type="ORF">ACHAXA_008230</name>
</gene>
<keyword evidence="3 7" id="KW-0812">Transmembrane</keyword>
<evidence type="ECO:0000256" key="5">
    <source>
        <dbReference type="ARBA" id="ARBA00023136"/>
    </source>
</evidence>
<dbReference type="PANTHER" id="PTHR12246">
    <property type="entry name" value="PALMITOYLTRANSFERASE ZDHHC16"/>
    <property type="match status" value="1"/>
</dbReference>
<keyword evidence="5 7" id="KW-0472">Membrane</keyword>
<name>A0ABD3R3K1_9STRA</name>
<keyword evidence="11" id="KW-1185">Reference proteome</keyword>
<proteinExistence type="inferred from homology"/>
<dbReference type="Proteomes" id="UP001530377">
    <property type="component" value="Unassembled WGS sequence"/>
</dbReference>
<dbReference type="PROSITE" id="PS50216">
    <property type="entry name" value="DHHC"/>
    <property type="match status" value="1"/>
</dbReference>
<feature type="compositionally biased region" description="Basic and acidic residues" evidence="8">
    <location>
        <begin position="114"/>
        <end position="128"/>
    </location>
</feature>
<organism evidence="10 11">
    <name type="scientific">Cyclostephanos tholiformis</name>
    <dbReference type="NCBI Taxonomy" id="382380"/>
    <lineage>
        <taxon>Eukaryota</taxon>
        <taxon>Sar</taxon>
        <taxon>Stramenopiles</taxon>
        <taxon>Ochrophyta</taxon>
        <taxon>Bacillariophyta</taxon>
        <taxon>Coscinodiscophyceae</taxon>
        <taxon>Thalassiosirophycidae</taxon>
        <taxon>Stephanodiscales</taxon>
        <taxon>Stephanodiscaceae</taxon>
        <taxon>Cyclostephanos</taxon>
    </lineage>
</organism>
<keyword evidence="6 7" id="KW-0012">Acyltransferase</keyword>
<feature type="compositionally biased region" description="Basic residues" evidence="8">
    <location>
        <begin position="29"/>
        <end position="40"/>
    </location>
</feature>
<feature type="region of interest" description="Disordered" evidence="8">
    <location>
        <begin position="1"/>
        <end position="141"/>
    </location>
</feature>
<reference evidence="10 11" key="1">
    <citation type="submission" date="2024-10" db="EMBL/GenBank/DDBJ databases">
        <title>Updated reference genomes for cyclostephanoid diatoms.</title>
        <authorList>
            <person name="Roberts W.R."/>
            <person name="Alverson A.J."/>
        </authorList>
    </citation>
    <scope>NUCLEOTIDE SEQUENCE [LARGE SCALE GENOMIC DNA]</scope>
    <source>
        <strain evidence="10 11">AJA228-03</strain>
    </source>
</reference>
<evidence type="ECO:0000256" key="7">
    <source>
        <dbReference type="RuleBase" id="RU079119"/>
    </source>
</evidence>
<dbReference type="GO" id="GO:0016020">
    <property type="term" value="C:membrane"/>
    <property type="evidence" value="ECO:0007669"/>
    <property type="project" value="UniProtKB-SubCell"/>
</dbReference>
<comment type="catalytic activity">
    <reaction evidence="7">
        <text>L-cysteinyl-[protein] + hexadecanoyl-CoA = S-hexadecanoyl-L-cysteinyl-[protein] + CoA</text>
        <dbReference type="Rhea" id="RHEA:36683"/>
        <dbReference type="Rhea" id="RHEA-COMP:10131"/>
        <dbReference type="Rhea" id="RHEA-COMP:11032"/>
        <dbReference type="ChEBI" id="CHEBI:29950"/>
        <dbReference type="ChEBI" id="CHEBI:57287"/>
        <dbReference type="ChEBI" id="CHEBI:57379"/>
        <dbReference type="ChEBI" id="CHEBI:74151"/>
        <dbReference type="EC" id="2.3.1.225"/>
    </reaction>
</comment>
<dbReference type="InterPro" id="IPR001594">
    <property type="entry name" value="Palmitoyltrfase_DHHC"/>
</dbReference>
<dbReference type="EC" id="2.3.1.225" evidence="7"/>
<dbReference type="GO" id="GO:0019706">
    <property type="term" value="F:protein-cysteine S-palmitoyltransferase activity"/>
    <property type="evidence" value="ECO:0007669"/>
    <property type="project" value="UniProtKB-EC"/>
</dbReference>
<evidence type="ECO:0000256" key="8">
    <source>
        <dbReference type="SAM" id="MobiDB-lite"/>
    </source>
</evidence>
<evidence type="ECO:0000256" key="3">
    <source>
        <dbReference type="ARBA" id="ARBA00022692"/>
    </source>
</evidence>
<dbReference type="InterPro" id="IPR039859">
    <property type="entry name" value="PFA4/ZDH16/20/ERF2-like"/>
</dbReference>
<evidence type="ECO:0000256" key="4">
    <source>
        <dbReference type="ARBA" id="ARBA00022989"/>
    </source>
</evidence>
<keyword evidence="4 7" id="KW-1133">Transmembrane helix</keyword>
<feature type="transmembrane region" description="Helical" evidence="7">
    <location>
        <begin position="311"/>
        <end position="333"/>
    </location>
</feature>
<dbReference type="Pfam" id="PF01529">
    <property type="entry name" value="DHHC"/>
    <property type="match status" value="1"/>
</dbReference>
<feature type="transmembrane region" description="Helical" evidence="7">
    <location>
        <begin position="353"/>
        <end position="379"/>
    </location>
</feature>
<evidence type="ECO:0000259" key="9">
    <source>
        <dbReference type="Pfam" id="PF01529"/>
    </source>
</evidence>
<evidence type="ECO:0000256" key="6">
    <source>
        <dbReference type="ARBA" id="ARBA00023315"/>
    </source>
</evidence>
<dbReference type="AlphaFoldDB" id="A0ABD3R3K1"/>
<comment type="similarity">
    <text evidence="7">Belongs to the DHHC palmitoyltransferase family.</text>
</comment>
<evidence type="ECO:0000256" key="1">
    <source>
        <dbReference type="ARBA" id="ARBA00004141"/>
    </source>
</evidence>
<comment type="domain">
    <text evidence="7">The DHHC domain is required for palmitoyltransferase activity.</text>
</comment>
<accession>A0ABD3R3K1</accession>
<dbReference type="EMBL" id="JALLPB020000720">
    <property type="protein sequence ID" value="KAL3806842.1"/>
    <property type="molecule type" value="Genomic_DNA"/>
</dbReference>
<sequence>MMQSYERSRTYDEDDLERSSLLPHDHQQRQRHNDHHHQQQRHAVDAVDVPTSIIGTDNGVVVGGGGMSSSSSFRSRRGGGRGGSFAGPTMANTNSIARLGRREMPILPSSSSRVDGDFDGRTADNDKYNDDDDGMEREKGKVDDDDDQYYYFDDTNDYNRTCSFGTNEDDGIWLNTNDTPGIVMAIIVWVLIAYSGMTVSLLAEMHRGVSTPVAIFHGTMCAMALSCHAKTMLSDPGAVPNCALPIVVAPARDAGAMTKVVGCEHRMCGPCGGYKPPGSHHCRICNRCVCRMDHHCPWMNNCVGAGNLKSFVLFLCYSWIGSALSLMIFGINYFFCNDETCEFDGVLVNLVRIMTVICVASILFVSSMLANVTLGVMTGSGTIDRLKRKMNSNDAAVDDETDDPPLNFRDIFGIGTWHTWLLPIDPIFPDHDRVLGYAMPQRLLREGSSSIC</sequence>
<evidence type="ECO:0000313" key="10">
    <source>
        <dbReference type="EMBL" id="KAL3806842.1"/>
    </source>
</evidence>
<feature type="compositionally biased region" description="Basic and acidic residues" evidence="8">
    <location>
        <begin position="1"/>
        <end position="11"/>
    </location>
</feature>
<protein>
    <recommendedName>
        <fullName evidence="7">Palmitoyltransferase</fullName>
        <ecNumber evidence="7">2.3.1.225</ecNumber>
    </recommendedName>
</protein>
<evidence type="ECO:0000256" key="2">
    <source>
        <dbReference type="ARBA" id="ARBA00022679"/>
    </source>
</evidence>
<feature type="domain" description="Palmitoyltransferase DHHC" evidence="9">
    <location>
        <begin position="264"/>
        <end position="388"/>
    </location>
</feature>
<feature type="transmembrane region" description="Helical" evidence="7">
    <location>
        <begin position="182"/>
        <end position="203"/>
    </location>
</feature>